<gene>
    <name evidence="1" type="ORF">JAZ04_15455</name>
</gene>
<dbReference type="EMBL" id="JAEPDI010000012">
    <property type="protein sequence ID" value="MCG7940227.1"/>
    <property type="molecule type" value="Genomic_DNA"/>
</dbReference>
<sequence length="46" mass="5245">MNGTELKRIVRLIINQKLNKLEINNNEKSEALRHTLVSSGAEVEIK</sequence>
<comment type="caution">
    <text evidence="1">The sequence shown here is derived from an EMBL/GenBank/DDBJ whole genome shotgun (WGS) entry which is preliminary data.</text>
</comment>
<evidence type="ECO:0000313" key="1">
    <source>
        <dbReference type="EMBL" id="MCG7940227.1"/>
    </source>
</evidence>
<dbReference type="AlphaFoldDB" id="A0A9E4K617"/>
<dbReference type="Proteomes" id="UP000886687">
    <property type="component" value="Unassembled WGS sequence"/>
</dbReference>
<proteinExistence type="predicted"/>
<accession>A0A9E4K617</accession>
<protein>
    <submittedName>
        <fullName evidence="1">Uncharacterized protein</fullName>
    </submittedName>
</protein>
<organism evidence="1 2">
    <name type="scientific">Candidatus Thiodiazotropha lotti</name>
    <dbReference type="NCBI Taxonomy" id="2792787"/>
    <lineage>
        <taxon>Bacteria</taxon>
        <taxon>Pseudomonadati</taxon>
        <taxon>Pseudomonadota</taxon>
        <taxon>Gammaproteobacteria</taxon>
        <taxon>Chromatiales</taxon>
        <taxon>Sedimenticolaceae</taxon>
        <taxon>Candidatus Thiodiazotropha</taxon>
    </lineage>
</organism>
<reference evidence="1" key="1">
    <citation type="journal article" date="2021" name="Proc. Natl. Acad. Sci. U.S.A.">
        <title>Global biogeography of chemosynthetic symbionts reveals both localized and globally distributed symbiont groups. .</title>
        <authorList>
            <person name="Osvatic J.T."/>
            <person name="Wilkins L.G.E."/>
            <person name="Leibrecht L."/>
            <person name="Leray M."/>
            <person name="Zauner S."/>
            <person name="Polzin J."/>
            <person name="Camacho Y."/>
            <person name="Gros O."/>
            <person name="van Gils J.A."/>
            <person name="Eisen J.A."/>
            <person name="Petersen J.M."/>
            <person name="Yuen B."/>
        </authorList>
    </citation>
    <scope>NUCLEOTIDE SEQUENCE</scope>
    <source>
        <strain evidence="1">MAGL173</strain>
    </source>
</reference>
<evidence type="ECO:0000313" key="2">
    <source>
        <dbReference type="Proteomes" id="UP000886687"/>
    </source>
</evidence>
<name>A0A9E4K617_9GAMM</name>